<dbReference type="Gene3D" id="2.40.10.10">
    <property type="entry name" value="Trypsin-like serine proteases"/>
    <property type="match status" value="1"/>
</dbReference>
<dbReference type="InterPro" id="IPR009003">
    <property type="entry name" value="Peptidase_S1_PA"/>
</dbReference>
<name>A0A8X7BWV7_9ARAC</name>
<dbReference type="InterPro" id="IPR043504">
    <property type="entry name" value="Peptidase_S1_PA_chymotrypsin"/>
</dbReference>
<comment type="caution">
    <text evidence="6">The sequence shown here is derived from an EMBL/GenBank/DDBJ whole genome shotgun (WGS) entry which is preliminary data.</text>
</comment>
<dbReference type="GO" id="GO:0005576">
    <property type="term" value="C:extracellular region"/>
    <property type="evidence" value="ECO:0007669"/>
    <property type="project" value="UniProtKB-SubCell"/>
</dbReference>
<feature type="domain" description="Peptidase S1" evidence="5">
    <location>
        <begin position="494"/>
        <end position="747"/>
    </location>
</feature>
<dbReference type="EMBL" id="BMAV01005644">
    <property type="protein sequence ID" value="GFY46875.1"/>
    <property type="molecule type" value="Genomic_DNA"/>
</dbReference>
<keyword evidence="7" id="KW-1185">Reference proteome</keyword>
<dbReference type="OrthoDB" id="5949700at2759"/>
<feature type="compositionally biased region" description="Pro residues" evidence="4">
    <location>
        <begin position="160"/>
        <end position="169"/>
    </location>
</feature>
<evidence type="ECO:0000256" key="4">
    <source>
        <dbReference type="SAM" id="MobiDB-lite"/>
    </source>
</evidence>
<evidence type="ECO:0000256" key="3">
    <source>
        <dbReference type="ARBA" id="ARBA00023157"/>
    </source>
</evidence>
<dbReference type="PRINTS" id="PR01217">
    <property type="entry name" value="PRICHEXTENSN"/>
</dbReference>
<accession>A0A8X7BWV7</accession>
<dbReference type="AlphaFoldDB" id="A0A8X7BWV7"/>
<dbReference type="PANTHER" id="PTHR24258">
    <property type="entry name" value="SERINE PROTEASE-RELATED"/>
    <property type="match status" value="1"/>
</dbReference>
<protein>
    <submittedName>
        <fullName evidence="6">Phenoloxidase-activating factor 2</fullName>
    </submittedName>
</protein>
<evidence type="ECO:0000256" key="1">
    <source>
        <dbReference type="ARBA" id="ARBA00004613"/>
    </source>
</evidence>
<dbReference type="InterPro" id="IPR001254">
    <property type="entry name" value="Trypsin_dom"/>
</dbReference>
<feature type="region of interest" description="Disordered" evidence="4">
    <location>
        <begin position="138"/>
        <end position="327"/>
    </location>
</feature>
<feature type="compositionally biased region" description="Polar residues" evidence="4">
    <location>
        <begin position="138"/>
        <end position="150"/>
    </location>
</feature>
<reference evidence="6" key="1">
    <citation type="submission" date="2020-08" db="EMBL/GenBank/DDBJ databases">
        <title>Multicomponent nature underlies the extraordinary mechanical properties of spider dragline silk.</title>
        <authorList>
            <person name="Kono N."/>
            <person name="Nakamura H."/>
            <person name="Mori M."/>
            <person name="Yoshida Y."/>
            <person name="Ohtoshi R."/>
            <person name="Malay A.D."/>
            <person name="Moran D.A.P."/>
            <person name="Tomita M."/>
            <person name="Numata K."/>
            <person name="Arakawa K."/>
        </authorList>
    </citation>
    <scope>NUCLEOTIDE SEQUENCE</scope>
</reference>
<feature type="compositionally biased region" description="Polar residues" evidence="4">
    <location>
        <begin position="94"/>
        <end position="107"/>
    </location>
</feature>
<evidence type="ECO:0000313" key="7">
    <source>
        <dbReference type="Proteomes" id="UP000886998"/>
    </source>
</evidence>
<keyword evidence="3" id="KW-1015">Disulfide bond</keyword>
<sequence>MRIVQISVIVAFAMIGQILSLNYDTQNKLIFLSRSPALPDESDNSPPNGTVTVLNPISTNPEPRRTGMPFMIMYPLTFPQSRNGKSLNLTLQSPQVPTSVQVPSSASSEEDQVQSRVMNNPELYPNFAFGLPNYNKGTDSMSAEVPQSSSDEYDDSNSPPIAPPQPSPPKQYNQKNPPFTHPPVPQSYNKSYRPPSPQPPQTYNKSYQPQLPQPPQTYNKSYQPPSPRPQPYDKSYQPPPPVPQSYDKSYQRPPPPETQYKPKSPRYLPLPPSPSPPPQTYDKSIDYFPYIPRPQYNKTKNQPIPNGPPRIPTTTRKPNNPPLTYPYNKSTVPKYKILPLQAYNKATFTYSPARVPPPTSKPKTEQQQYTPCICVPYYLCKNGIINSGGRLQAVQRRSTRSLKYGFDNRTLPAFPVQSKIANPFINRQTSDSNVCQPNDVCCQIYFGDNTDDVDDGNYYPVATPPPEPSFPYPPRYPSKPKSNDVCGVRKVYGIQGRLKQLQYSADVSEFGEYPWQVAILKKVVGDKNLYLCGGVLISPQWIATVAHCIKKDKTSPLLVRLGEWDVNRKDESYPYVEKDVTTIVVHPDFDPESLENDLALIRMIDPVDARIPHITPACLPFPGQVFDNKKCWVSGWGKDFFGPKGEYQNVLKEVDVPVVSRAMCSTELRSTNLGPDFKLHPGFLCAGGEAGKDACTGDGGSPLVCTSNGLWYVVGLVSWGIGCGQPGIPGVYVNVLYYNDWINSIIRR</sequence>
<evidence type="ECO:0000256" key="2">
    <source>
        <dbReference type="ARBA" id="ARBA00022525"/>
    </source>
</evidence>
<feature type="region of interest" description="Disordered" evidence="4">
    <location>
        <begin position="38"/>
        <end position="66"/>
    </location>
</feature>
<dbReference type="PROSITE" id="PS50240">
    <property type="entry name" value="TRYPSIN_DOM"/>
    <property type="match status" value="1"/>
</dbReference>
<comment type="subcellular location">
    <subcellularLocation>
        <location evidence="1">Secreted</location>
    </subcellularLocation>
</comment>
<dbReference type="FunFam" id="2.40.10.10:FF:000038">
    <property type="entry name" value="Serine protease"/>
    <property type="match status" value="1"/>
</dbReference>
<dbReference type="Proteomes" id="UP000886998">
    <property type="component" value="Unassembled WGS sequence"/>
</dbReference>
<dbReference type="GO" id="GO:0004252">
    <property type="term" value="F:serine-type endopeptidase activity"/>
    <property type="evidence" value="ECO:0007669"/>
    <property type="project" value="InterPro"/>
</dbReference>
<dbReference type="Pfam" id="PF00089">
    <property type="entry name" value="Trypsin"/>
    <property type="match status" value="1"/>
</dbReference>
<feature type="region of interest" description="Disordered" evidence="4">
    <location>
        <begin position="94"/>
        <end position="115"/>
    </location>
</feature>
<dbReference type="PANTHER" id="PTHR24258:SF129">
    <property type="entry name" value="LP15124P-RELATED"/>
    <property type="match status" value="1"/>
</dbReference>
<evidence type="ECO:0000259" key="5">
    <source>
        <dbReference type="PROSITE" id="PS50240"/>
    </source>
</evidence>
<proteinExistence type="predicted"/>
<organism evidence="6 7">
    <name type="scientific">Trichonephila inaurata madagascariensis</name>
    <dbReference type="NCBI Taxonomy" id="2747483"/>
    <lineage>
        <taxon>Eukaryota</taxon>
        <taxon>Metazoa</taxon>
        <taxon>Ecdysozoa</taxon>
        <taxon>Arthropoda</taxon>
        <taxon>Chelicerata</taxon>
        <taxon>Arachnida</taxon>
        <taxon>Araneae</taxon>
        <taxon>Araneomorphae</taxon>
        <taxon>Entelegynae</taxon>
        <taxon>Araneoidea</taxon>
        <taxon>Nephilidae</taxon>
        <taxon>Trichonephila</taxon>
        <taxon>Trichonephila inaurata</taxon>
    </lineage>
</organism>
<dbReference type="CDD" id="cd00190">
    <property type="entry name" value="Tryp_SPc"/>
    <property type="match status" value="1"/>
</dbReference>
<evidence type="ECO:0000313" key="6">
    <source>
        <dbReference type="EMBL" id="GFY46875.1"/>
    </source>
</evidence>
<dbReference type="SMART" id="SM00020">
    <property type="entry name" value="Tryp_SPc"/>
    <property type="match status" value="1"/>
</dbReference>
<keyword evidence="2" id="KW-0964">Secreted</keyword>
<feature type="compositionally biased region" description="Polar residues" evidence="4">
    <location>
        <begin position="44"/>
        <end position="61"/>
    </location>
</feature>
<gene>
    <name evidence="6" type="primary">PPAF2</name>
    <name evidence="6" type="ORF">TNIN_173001</name>
</gene>
<dbReference type="GO" id="GO:0006508">
    <property type="term" value="P:proteolysis"/>
    <property type="evidence" value="ECO:0007669"/>
    <property type="project" value="InterPro"/>
</dbReference>
<dbReference type="SUPFAM" id="SSF50494">
    <property type="entry name" value="Trypsin-like serine proteases"/>
    <property type="match status" value="1"/>
</dbReference>
<feature type="compositionally biased region" description="Pro residues" evidence="4">
    <location>
        <begin position="268"/>
        <end position="279"/>
    </location>
</feature>